<feature type="transmembrane region" description="Helical" evidence="1">
    <location>
        <begin position="90"/>
        <end position="109"/>
    </location>
</feature>
<reference evidence="2 3" key="1">
    <citation type="submission" date="2015-05" db="EMBL/GenBank/DDBJ databases">
        <title>Critical biogeochemical functions in the subsurface are associated with bacteria from new phyla and little studied lineages.</title>
        <authorList>
            <person name="Hug L.A."/>
            <person name="Thomas B.C."/>
            <person name="Sharon I."/>
            <person name="Brown C.T."/>
            <person name="Sharma R."/>
            <person name="Hettich R.L."/>
            <person name="Wilkins M.J."/>
            <person name="Williams K.H."/>
            <person name="Singh A."/>
            <person name="Banfield J.F."/>
        </authorList>
    </citation>
    <scope>NUCLEOTIDE SEQUENCE [LARGE SCALE GENOMIC DNA]</scope>
    <source>
        <strain evidence="2">CSP1-7</strain>
    </source>
</reference>
<accession>A0A0T5ZWL4</accession>
<proteinExistence type="predicted"/>
<comment type="caution">
    <text evidence="2">The sequence shown here is derived from an EMBL/GenBank/DDBJ whole genome shotgun (WGS) entry which is preliminary data.</text>
</comment>
<dbReference type="EMBL" id="LDXK01000007">
    <property type="protein sequence ID" value="KRT67203.1"/>
    <property type="molecule type" value="Genomic_DNA"/>
</dbReference>
<keyword evidence="1" id="KW-0472">Membrane</keyword>
<dbReference type="Proteomes" id="UP000051297">
    <property type="component" value="Unassembled WGS sequence"/>
</dbReference>
<organism evidence="2 3">
    <name type="scientific">candidate division WWE3 bacterium CSP1-7</name>
    <dbReference type="NCBI Taxonomy" id="1576480"/>
    <lineage>
        <taxon>Bacteria</taxon>
        <taxon>Katanobacteria</taxon>
    </lineage>
</organism>
<evidence type="ECO:0000313" key="2">
    <source>
        <dbReference type="EMBL" id="KRT67203.1"/>
    </source>
</evidence>
<keyword evidence="1" id="KW-1133">Transmembrane helix</keyword>
<name>A0A0T5ZWL4_UNCKA</name>
<protein>
    <submittedName>
        <fullName evidence="2">Uncharacterized protein</fullName>
    </submittedName>
</protein>
<gene>
    <name evidence="2" type="ORF">XU08_C0007G0023</name>
</gene>
<keyword evidence="1" id="KW-0812">Transmembrane</keyword>
<sequence length="112" mass="12030">MPTNGSRVTQKQLFETVMELDGKLSSKMDNILAQVTSNRVANAGEYACLQEGLNSLKTRLEGKGGLIDRIDRIDGKGGRLTVLEHSDRKVGFWASLIGVVSAAIAGILASRN</sequence>
<dbReference type="STRING" id="1576480.XU08_C0007G0023"/>
<dbReference type="AlphaFoldDB" id="A0A0T5ZWL4"/>
<evidence type="ECO:0000313" key="3">
    <source>
        <dbReference type="Proteomes" id="UP000051297"/>
    </source>
</evidence>
<evidence type="ECO:0000256" key="1">
    <source>
        <dbReference type="SAM" id="Phobius"/>
    </source>
</evidence>